<evidence type="ECO:0000256" key="1">
    <source>
        <dbReference type="SAM" id="Coils"/>
    </source>
</evidence>
<keyword evidence="5" id="KW-1185">Reference proteome</keyword>
<proteinExistence type="predicted"/>
<feature type="coiled-coil region" evidence="1">
    <location>
        <begin position="359"/>
        <end position="424"/>
    </location>
</feature>
<feature type="coiled-coil region" evidence="1">
    <location>
        <begin position="484"/>
        <end position="518"/>
    </location>
</feature>
<feature type="domain" description="Rad50/SbcC-type AAA" evidence="3">
    <location>
        <begin position="5"/>
        <end position="269"/>
    </location>
</feature>
<dbReference type="GO" id="GO:0016887">
    <property type="term" value="F:ATP hydrolysis activity"/>
    <property type="evidence" value="ECO:0007669"/>
    <property type="project" value="InterPro"/>
</dbReference>
<sequence length="914" mass="108128">MIIDKVNIIAFAGIKNKVIDFKEGINLIYGENEKGKSTIQNFIRVWLYGMNSKRSKDIKNNDRLRFMPVDGDTIRGELYLNHNNRRYVIIRTFGKTKKEDLSQIIDAETGEEILDIPKNDPGKYFLNVNSATFNKTLFISQLGVAISKDKEEEIIDKAANLLDSEEENISVQKSFEKLETIKKKITTTRKTGKLDILREKYNALVEERYEAYRLAENNLEEEQALITLKENRSNLREEIKNLNIYKRYLKKIKLQKEYEEITEYLKKKEELKKKERFIESSLSSKNGLIDENLLNDIKEENSLYFSILDMKNESERNLAYKIEIYNKKKSDNRELLFLDNISNNEKNNFIKNVMEQEVIKEKIDIYNNLNIEIERLQEEIAIKKEKLGASINFENKVEEIKYLLKRYEEKLKELKFNIENNNLKEDTNNRDYIKKYNNLIKVASVLLFITLICTIIIKSNIYLSVIIGIAFIFSLLFLLIINKKVNKNKTIEGKEQVIKRLQEEINEIEKEIYKYTKLVKSSSYEDFIRKLKSYEEFTDFEEKQKIRISEKYSQLVPLNIDKLKETYNKNQKNIDKILELSNTENINEIIYKISKYEEVNKELLSLEIEVEKEEKSIESLEKELNIREKRIREKLAFIGLEDIDLYELEEKLIELREKIKERAEIIRGLKSIEETYAALTKDKDIDAIKEEVKDIINKEIKYNYSSEEEIDIKISEKSNELIELEKSIKDIENKLENRYLGKRSIAEIEEEIEDIKEKMKTLEIQMQSIELAIEVMKASLREVRGNFTNILNSNVMNYYNYLTNGEYNEVMVSDSYEMKVRQKNDVISAGMLSNGANDQLYLSLRLAFIKMIYKNTEYPLILDDAFVQYDDMRLEKALKLLSEIDINQIIIFTCQKREIELLKNINDKVNYICL</sequence>
<dbReference type="Gene3D" id="3.40.50.300">
    <property type="entry name" value="P-loop containing nucleotide triphosphate hydrolases"/>
    <property type="match status" value="2"/>
</dbReference>
<dbReference type="InterPro" id="IPR027417">
    <property type="entry name" value="P-loop_NTPase"/>
</dbReference>
<keyword evidence="2" id="KW-0812">Transmembrane</keyword>
<keyword evidence="1" id="KW-0175">Coiled coil</keyword>
<dbReference type="PANTHER" id="PTHR41259">
    <property type="entry name" value="DOUBLE-STRAND BREAK REPAIR RAD50 ATPASE, PUTATIVE-RELATED"/>
    <property type="match status" value="1"/>
</dbReference>
<feature type="transmembrane region" description="Helical" evidence="2">
    <location>
        <begin position="463"/>
        <end position="481"/>
    </location>
</feature>
<dbReference type="EMBL" id="CP016786">
    <property type="protein sequence ID" value="ASW44021.1"/>
    <property type="molecule type" value="Genomic_DNA"/>
</dbReference>
<gene>
    <name evidence="4" type="ORF">BEN51_11145</name>
</gene>
<dbReference type="PANTHER" id="PTHR41259:SF1">
    <property type="entry name" value="DOUBLE-STRAND BREAK REPAIR RAD50 ATPASE, PUTATIVE-RELATED"/>
    <property type="match status" value="1"/>
</dbReference>
<accession>A0A343JER3</accession>
<dbReference type="OrthoDB" id="9764467at2"/>
<dbReference type="RefSeq" id="WP_119866148.1">
    <property type="nucleotide sequence ID" value="NZ_CP016786.1"/>
</dbReference>
<protein>
    <recommendedName>
        <fullName evidence="3">Rad50/SbcC-type AAA domain-containing protein</fullName>
    </recommendedName>
</protein>
<organism evidence="4 5">
    <name type="scientific">Clostridium isatidis</name>
    <dbReference type="NCBI Taxonomy" id="182773"/>
    <lineage>
        <taxon>Bacteria</taxon>
        <taxon>Bacillati</taxon>
        <taxon>Bacillota</taxon>
        <taxon>Clostridia</taxon>
        <taxon>Eubacteriales</taxon>
        <taxon>Clostridiaceae</taxon>
        <taxon>Clostridium</taxon>
    </lineage>
</organism>
<evidence type="ECO:0000313" key="4">
    <source>
        <dbReference type="EMBL" id="ASW44021.1"/>
    </source>
</evidence>
<evidence type="ECO:0000313" key="5">
    <source>
        <dbReference type="Proteomes" id="UP000264883"/>
    </source>
</evidence>
<dbReference type="AlphaFoldDB" id="A0A343JER3"/>
<feature type="coiled-coil region" evidence="1">
    <location>
        <begin position="202"/>
        <end position="274"/>
    </location>
</feature>
<evidence type="ECO:0000256" key="2">
    <source>
        <dbReference type="SAM" id="Phobius"/>
    </source>
</evidence>
<feature type="coiled-coil region" evidence="1">
    <location>
        <begin position="714"/>
        <end position="779"/>
    </location>
</feature>
<dbReference type="KEGG" id="cia:BEN51_11145"/>
<dbReference type="GO" id="GO:0006302">
    <property type="term" value="P:double-strand break repair"/>
    <property type="evidence" value="ECO:0007669"/>
    <property type="project" value="InterPro"/>
</dbReference>
<dbReference type="InterPro" id="IPR038729">
    <property type="entry name" value="Rad50/SbcC_AAA"/>
</dbReference>
<dbReference type="Pfam" id="PF13476">
    <property type="entry name" value="AAA_23"/>
    <property type="match status" value="1"/>
</dbReference>
<reference evidence="4 5" key="1">
    <citation type="submission" date="2016-08" db="EMBL/GenBank/DDBJ databases">
        <title>Complete Genome Sequence Of The Indigo Reducing Clostridium isatidis DSM15098.</title>
        <authorList>
            <person name="Little G.T."/>
            <person name="Minton N.P."/>
        </authorList>
    </citation>
    <scope>NUCLEOTIDE SEQUENCE [LARGE SCALE GENOMIC DNA]</scope>
    <source>
        <strain evidence="4 5">DSM 15098</strain>
    </source>
</reference>
<dbReference type="SUPFAM" id="SSF52540">
    <property type="entry name" value="P-loop containing nucleoside triphosphate hydrolases"/>
    <property type="match status" value="1"/>
</dbReference>
<keyword evidence="2" id="KW-1133">Transmembrane helix</keyword>
<keyword evidence="2" id="KW-0472">Membrane</keyword>
<name>A0A343JER3_9CLOT</name>
<evidence type="ECO:0000259" key="3">
    <source>
        <dbReference type="Pfam" id="PF13476"/>
    </source>
</evidence>
<feature type="coiled-coil region" evidence="1">
    <location>
        <begin position="560"/>
        <end position="665"/>
    </location>
</feature>
<feature type="transmembrane region" description="Helical" evidence="2">
    <location>
        <begin position="439"/>
        <end position="457"/>
    </location>
</feature>
<dbReference type="Proteomes" id="UP000264883">
    <property type="component" value="Chromosome"/>
</dbReference>